<accession>A0A314UUC8</accession>
<reference evidence="1 2" key="1">
    <citation type="submission" date="2018-02" db="EMBL/GenBank/DDBJ databases">
        <title>Draft genome of wild Prunus yedoensis var. nudiflora.</title>
        <authorList>
            <person name="Baek S."/>
            <person name="Kim J.-H."/>
            <person name="Choi K."/>
            <person name="Kim G.-B."/>
            <person name="Cho A."/>
            <person name="Jang H."/>
            <person name="Shin C.-H."/>
            <person name="Yu H.-J."/>
            <person name="Mun J.-H."/>
        </authorList>
    </citation>
    <scope>NUCLEOTIDE SEQUENCE [LARGE SCALE GENOMIC DNA]</scope>
    <source>
        <strain evidence="2">cv. Jeju island</strain>
        <tissue evidence="1">Leaf</tissue>
    </source>
</reference>
<dbReference type="PANTHER" id="PTHR33696">
    <property type="entry name" value="T22J18.15-RELATED"/>
    <property type="match status" value="1"/>
</dbReference>
<evidence type="ECO:0000313" key="1">
    <source>
        <dbReference type="EMBL" id="PQM41115.1"/>
    </source>
</evidence>
<evidence type="ECO:0000313" key="2">
    <source>
        <dbReference type="Proteomes" id="UP000250321"/>
    </source>
</evidence>
<dbReference type="PANTHER" id="PTHR33696:SF20">
    <property type="entry name" value="DUF688 FAMILY PROTEIN"/>
    <property type="match status" value="1"/>
</dbReference>
<gene>
    <name evidence="1" type="ORF">Pyn_40899</name>
</gene>
<sequence length="169" mass="18717">MSHRKVHSQGSVPFSWEAMPGVSKVTNQDCHTDFGFGALNCLSAEEDSEDSPKKLVNNPEIKIPLPPCPLLKAPSRSGSTKGFRWHVEADPFLLAYKECTKSTSTLNNNSGKLPGSENNKKGFGAIGCRVRKSRFNMFSCKNSCDVREDNFVKLSQLPALPRDRSRSTR</sequence>
<protein>
    <submittedName>
        <fullName evidence="1">Uncharacterized protein</fullName>
    </submittedName>
</protein>
<organism evidence="1 2">
    <name type="scientific">Prunus yedoensis var. nudiflora</name>
    <dbReference type="NCBI Taxonomy" id="2094558"/>
    <lineage>
        <taxon>Eukaryota</taxon>
        <taxon>Viridiplantae</taxon>
        <taxon>Streptophyta</taxon>
        <taxon>Embryophyta</taxon>
        <taxon>Tracheophyta</taxon>
        <taxon>Spermatophyta</taxon>
        <taxon>Magnoliopsida</taxon>
        <taxon>eudicotyledons</taxon>
        <taxon>Gunneridae</taxon>
        <taxon>Pentapetalae</taxon>
        <taxon>rosids</taxon>
        <taxon>fabids</taxon>
        <taxon>Rosales</taxon>
        <taxon>Rosaceae</taxon>
        <taxon>Amygdaloideae</taxon>
        <taxon>Amygdaleae</taxon>
        <taxon>Prunus</taxon>
    </lineage>
</organism>
<dbReference type="OrthoDB" id="745459at2759"/>
<proteinExistence type="predicted"/>
<dbReference type="AlphaFoldDB" id="A0A314UUC8"/>
<dbReference type="EMBL" id="PJQY01002988">
    <property type="protein sequence ID" value="PQM41115.1"/>
    <property type="molecule type" value="Genomic_DNA"/>
</dbReference>
<keyword evidence="2" id="KW-1185">Reference proteome</keyword>
<dbReference type="Proteomes" id="UP000250321">
    <property type="component" value="Unassembled WGS sequence"/>
</dbReference>
<comment type="caution">
    <text evidence="1">The sequence shown here is derived from an EMBL/GenBank/DDBJ whole genome shotgun (WGS) entry which is preliminary data.</text>
</comment>
<name>A0A314UUC8_PRUYE</name>